<feature type="compositionally biased region" description="Acidic residues" evidence="1">
    <location>
        <begin position="50"/>
        <end position="59"/>
    </location>
</feature>
<sequence length="125" mass="14201">MSVSKPQKQLTFLEYRKYQEQKKNKLATESVQETANVPSALMTDSTSDSSGEDDDDDSKEEIVDPSTNESAIPHTKAGLEQWTNWIKSPKYLHIDDLPTFIIHGDVFVSFQRPIRGVSCASFRYK</sequence>
<evidence type="ECO:0000313" key="2">
    <source>
        <dbReference type="EMBL" id="KAK2942685.1"/>
    </source>
</evidence>
<evidence type="ECO:0000256" key="1">
    <source>
        <dbReference type="SAM" id="MobiDB-lite"/>
    </source>
</evidence>
<organism evidence="2 4">
    <name type="scientific">Blattamonas nauphoetae</name>
    <dbReference type="NCBI Taxonomy" id="2049346"/>
    <lineage>
        <taxon>Eukaryota</taxon>
        <taxon>Metamonada</taxon>
        <taxon>Preaxostyla</taxon>
        <taxon>Oxymonadida</taxon>
        <taxon>Blattamonas</taxon>
    </lineage>
</organism>
<proteinExistence type="predicted"/>
<dbReference type="EMBL" id="JARBJD010000093">
    <property type="protein sequence ID" value="KAK2953261.1"/>
    <property type="molecule type" value="Genomic_DNA"/>
</dbReference>
<feature type="region of interest" description="Disordered" evidence="1">
    <location>
        <begin position="23"/>
        <end position="74"/>
    </location>
</feature>
<name>A0ABQ9WXE2_9EUKA</name>
<protein>
    <submittedName>
        <fullName evidence="2">Uncharacterized protein</fullName>
    </submittedName>
</protein>
<keyword evidence="4" id="KW-1185">Reference proteome</keyword>
<dbReference type="EMBL" id="JARBJD010000390">
    <property type="protein sequence ID" value="KAK2942685.1"/>
    <property type="molecule type" value="Genomic_DNA"/>
</dbReference>
<gene>
    <name evidence="3" type="ORF">BLNAU_11724</name>
    <name evidence="2" type="ORF">BLNAU_22412</name>
</gene>
<feature type="compositionally biased region" description="Polar residues" evidence="1">
    <location>
        <begin position="27"/>
        <end position="37"/>
    </location>
</feature>
<reference evidence="2 4" key="1">
    <citation type="journal article" date="2022" name="bioRxiv">
        <title>Genomics of Preaxostyla Flagellates Illuminates Evolutionary Transitions and the Path Towards Mitochondrial Loss.</title>
        <authorList>
            <person name="Novak L.V.F."/>
            <person name="Treitli S.C."/>
            <person name="Pyrih J."/>
            <person name="Halakuc P."/>
            <person name="Pipaliya S.V."/>
            <person name="Vacek V."/>
            <person name="Brzon O."/>
            <person name="Soukal P."/>
            <person name="Eme L."/>
            <person name="Dacks J.B."/>
            <person name="Karnkowska A."/>
            <person name="Elias M."/>
            <person name="Hampl V."/>
        </authorList>
    </citation>
    <scope>NUCLEOTIDE SEQUENCE [LARGE SCALE GENOMIC DNA]</scope>
    <source>
        <strain evidence="2">NAU3</strain>
        <tissue evidence="2">Gut</tissue>
    </source>
</reference>
<accession>A0ABQ9WXE2</accession>
<evidence type="ECO:0000313" key="3">
    <source>
        <dbReference type="EMBL" id="KAK2953261.1"/>
    </source>
</evidence>
<comment type="caution">
    <text evidence="2">The sequence shown here is derived from an EMBL/GenBank/DDBJ whole genome shotgun (WGS) entry which is preliminary data.</text>
</comment>
<dbReference type="Proteomes" id="UP001281761">
    <property type="component" value="Unassembled WGS sequence"/>
</dbReference>
<evidence type="ECO:0000313" key="4">
    <source>
        <dbReference type="Proteomes" id="UP001281761"/>
    </source>
</evidence>